<gene>
    <name evidence="2" type="ORF">CALCODRAFT_9150</name>
</gene>
<name>A0A165J5H2_9BASI</name>
<evidence type="ECO:0000256" key="1">
    <source>
        <dbReference type="SAM" id="MobiDB-lite"/>
    </source>
</evidence>
<dbReference type="InParanoid" id="A0A165J5H2"/>
<feature type="compositionally biased region" description="Low complexity" evidence="1">
    <location>
        <begin position="146"/>
        <end position="172"/>
    </location>
</feature>
<feature type="compositionally biased region" description="Polar residues" evidence="1">
    <location>
        <begin position="81"/>
        <end position="90"/>
    </location>
</feature>
<feature type="compositionally biased region" description="Basic residues" evidence="1">
    <location>
        <begin position="181"/>
        <end position="193"/>
    </location>
</feature>
<organism evidence="2 3">
    <name type="scientific">Calocera cornea HHB12733</name>
    <dbReference type="NCBI Taxonomy" id="1353952"/>
    <lineage>
        <taxon>Eukaryota</taxon>
        <taxon>Fungi</taxon>
        <taxon>Dikarya</taxon>
        <taxon>Basidiomycota</taxon>
        <taxon>Agaricomycotina</taxon>
        <taxon>Dacrymycetes</taxon>
        <taxon>Dacrymycetales</taxon>
        <taxon>Dacrymycetaceae</taxon>
        <taxon>Calocera</taxon>
    </lineage>
</organism>
<dbReference type="AlphaFoldDB" id="A0A165J5H2"/>
<dbReference type="OrthoDB" id="3359040at2759"/>
<dbReference type="EMBL" id="KV423923">
    <property type="protein sequence ID" value="KZT61399.1"/>
    <property type="molecule type" value="Genomic_DNA"/>
</dbReference>
<accession>A0A165J5H2</accession>
<feature type="region of interest" description="Disordered" evidence="1">
    <location>
        <begin position="143"/>
        <end position="258"/>
    </location>
</feature>
<sequence length="470" mass="50767">MWFLGLSHPSPRLTLSPSPTIIITHPHPHHSSTLQHMAVPSQLYNKARPLPRGYPVEKSISNSSWSGASDSDDLRAPGLTSGASHHSSSALEDELSTDVSPTSPTFEIPDLPCAGLGLTLGKTRVSPLSGISIVPFPSYTGPIPPSRSASPARSCSSTHTKSSDLGSDGYDSGYEEGRSRSASRQRNRHHHQPRVVVYHSDSDSDNPSRPAFTPRQSRTCPSTQIARSPSLHRRDHVRIPSPLGTPQEPPTPKLSNNHALTSNRYLQVPEANGEQQLAAALQGLGIRRVSMPADNRLPAAKLMSADVGLGISGLSTPFSEHAPNSPPPLPERKSKKAALSNAPRRPSGPPALIPRTARTRTRNVSPLTAPHVPTSPPIPPRLRGSPLLAQLRVPRSHQRVVSAPVMPTQEDMMSLMMQDGRMHKHKLFAPDSPREKTLKYVVTPPPTGKAGKFDGETTVDFNPYFNVSAH</sequence>
<feature type="region of interest" description="Disordered" evidence="1">
    <location>
        <begin position="59"/>
        <end position="111"/>
    </location>
</feature>
<feature type="compositionally biased region" description="Low complexity" evidence="1">
    <location>
        <begin position="59"/>
        <end position="69"/>
    </location>
</feature>
<evidence type="ECO:0000313" key="3">
    <source>
        <dbReference type="Proteomes" id="UP000076842"/>
    </source>
</evidence>
<keyword evidence="3" id="KW-1185">Reference proteome</keyword>
<feature type="compositionally biased region" description="Polar residues" evidence="1">
    <location>
        <begin position="214"/>
        <end position="227"/>
    </location>
</feature>
<protein>
    <submittedName>
        <fullName evidence="2">Uncharacterized protein</fullName>
    </submittedName>
</protein>
<reference evidence="2 3" key="1">
    <citation type="journal article" date="2016" name="Mol. Biol. Evol.">
        <title>Comparative Genomics of Early-Diverging Mushroom-Forming Fungi Provides Insights into the Origins of Lignocellulose Decay Capabilities.</title>
        <authorList>
            <person name="Nagy L.G."/>
            <person name="Riley R."/>
            <person name="Tritt A."/>
            <person name="Adam C."/>
            <person name="Daum C."/>
            <person name="Floudas D."/>
            <person name="Sun H."/>
            <person name="Yadav J.S."/>
            <person name="Pangilinan J."/>
            <person name="Larsson K.H."/>
            <person name="Matsuura K."/>
            <person name="Barry K."/>
            <person name="Labutti K."/>
            <person name="Kuo R."/>
            <person name="Ohm R.A."/>
            <person name="Bhattacharya S.S."/>
            <person name="Shirouzu T."/>
            <person name="Yoshinaga Y."/>
            <person name="Martin F.M."/>
            <person name="Grigoriev I.V."/>
            <person name="Hibbett D.S."/>
        </authorList>
    </citation>
    <scope>NUCLEOTIDE SEQUENCE [LARGE SCALE GENOMIC DNA]</scope>
    <source>
        <strain evidence="2 3">HHB12733</strain>
    </source>
</reference>
<feature type="region of interest" description="Disordered" evidence="1">
    <location>
        <begin position="316"/>
        <end position="360"/>
    </location>
</feature>
<proteinExistence type="predicted"/>
<evidence type="ECO:0000313" key="2">
    <source>
        <dbReference type="EMBL" id="KZT61399.1"/>
    </source>
</evidence>
<dbReference type="Proteomes" id="UP000076842">
    <property type="component" value="Unassembled WGS sequence"/>
</dbReference>